<dbReference type="PANTHER" id="PTHR32444:SF234">
    <property type="entry name" value="RECEPTOR-LIKE SERINE_THREONINE-PROTEIN KINASE"/>
    <property type="match status" value="1"/>
</dbReference>
<dbReference type="CDD" id="cd00028">
    <property type="entry name" value="B_lectin"/>
    <property type="match status" value="1"/>
</dbReference>
<dbReference type="SUPFAM" id="SSF51110">
    <property type="entry name" value="alpha-D-mannose-specific plant lectins"/>
    <property type="match status" value="1"/>
</dbReference>
<dbReference type="SMART" id="SM00108">
    <property type="entry name" value="B_lectin"/>
    <property type="match status" value="1"/>
</dbReference>
<protein>
    <recommendedName>
        <fullName evidence="4">Bulb-type lectin domain-containing protein</fullName>
    </recommendedName>
</protein>
<sequence length="268" mass="30116">MHLENRELSSVILGKTCKRAVFSRVVEGKLAHRHDKWVGTIVSSDGSSELGFFSSGSSGRNRYLGIWFRKVSVHAVVWVANKCSPLNDLLGVLVINSTGNLVLLIQSRSVVWAANSKIDAQNPVVQLLDSGNLVLKDRIAGKSEILFWQSFDYPTVTLLAGMKLGWDLRVGLNRQLSAWKAQDDPCPGDFTYGMEPYNFPDTVMWKGSKKYFRLGPWNGNGFSGQLQFNTKQYLMFNLTSNEEETYFMYYISNISLITRLTLTILPVG</sequence>
<dbReference type="Pfam" id="PF01453">
    <property type="entry name" value="B_lectin"/>
    <property type="match status" value="1"/>
</dbReference>
<dbReference type="InterPro" id="IPR001480">
    <property type="entry name" value="Bulb-type_lectin_dom"/>
</dbReference>
<gene>
    <name evidence="5" type="ORF">SLEP1_g58177</name>
</gene>
<evidence type="ECO:0000256" key="1">
    <source>
        <dbReference type="ARBA" id="ARBA00022729"/>
    </source>
</evidence>
<evidence type="ECO:0000256" key="3">
    <source>
        <dbReference type="ARBA" id="ARBA00023180"/>
    </source>
</evidence>
<dbReference type="AlphaFoldDB" id="A0AAV5MSI8"/>
<evidence type="ECO:0000313" key="5">
    <source>
        <dbReference type="EMBL" id="GKV51532.1"/>
    </source>
</evidence>
<comment type="caution">
    <text evidence="5">The sequence shown here is derived from an EMBL/GenBank/DDBJ whole genome shotgun (WGS) entry which is preliminary data.</text>
</comment>
<dbReference type="EMBL" id="BPVZ01000508">
    <property type="protein sequence ID" value="GKV51532.1"/>
    <property type="molecule type" value="Genomic_DNA"/>
</dbReference>
<evidence type="ECO:0000313" key="6">
    <source>
        <dbReference type="Proteomes" id="UP001054252"/>
    </source>
</evidence>
<keyword evidence="3" id="KW-0325">Glycoprotein</keyword>
<dbReference type="PANTHER" id="PTHR32444">
    <property type="entry name" value="BULB-TYPE LECTIN DOMAIN-CONTAINING PROTEIN"/>
    <property type="match status" value="1"/>
</dbReference>
<organism evidence="5 6">
    <name type="scientific">Rubroshorea leprosula</name>
    <dbReference type="NCBI Taxonomy" id="152421"/>
    <lineage>
        <taxon>Eukaryota</taxon>
        <taxon>Viridiplantae</taxon>
        <taxon>Streptophyta</taxon>
        <taxon>Embryophyta</taxon>
        <taxon>Tracheophyta</taxon>
        <taxon>Spermatophyta</taxon>
        <taxon>Magnoliopsida</taxon>
        <taxon>eudicotyledons</taxon>
        <taxon>Gunneridae</taxon>
        <taxon>Pentapetalae</taxon>
        <taxon>rosids</taxon>
        <taxon>malvids</taxon>
        <taxon>Malvales</taxon>
        <taxon>Dipterocarpaceae</taxon>
        <taxon>Rubroshorea</taxon>
    </lineage>
</organism>
<proteinExistence type="predicted"/>
<reference evidence="5 6" key="1">
    <citation type="journal article" date="2021" name="Commun. Biol.">
        <title>The genome of Shorea leprosula (Dipterocarpaceae) highlights the ecological relevance of drought in aseasonal tropical rainforests.</title>
        <authorList>
            <person name="Ng K.K.S."/>
            <person name="Kobayashi M.J."/>
            <person name="Fawcett J.A."/>
            <person name="Hatakeyama M."/>
            <person name="Paape T."/>
            <person name="Ng C.H."/>
            <person name="Ang C.C."/>
            <person name="Tnah L.H."/>
            <person name="Lee C.T."/>
            <person name="Nishiyama T."/>
            <person name="Sese J."/>
            <person name="O'Brien M.J."/>
            <person name="Copetti D."/>
            <person name="Mohd Noor M.I."/>
            <person name="Ong R.C."/>
            <person name="Putra M."/>
            <person name="Sireger I.Z."/>
            <person name="Indrioko S."/>
            <person name="Kosugi Y."/>
            <person name="Izuno A."/>
            <person name="Isagi Y."/>
            <person name="Lee S.L."/>
            <person name="Shimizu K.K."/>
        </authorList>
    </citation>
    <scope>NUCLEOTIDE SEQUENCE [LARGE SCALE GENOMIC DNA]</scope>
    <source>
        <strain evidence="5">214</strain>
    </source>
</reference>
<keyword evidence="1" id="KW-0732">Signal</keyword>
<feature type="domain" description="Bulb-type lectin" evidence="4">
    <location>
        <begin position="27"/>
        <end position="148"/>
    </location>
</feature>
<dbReference type="Proteomes" id="UP001054252">
    <property type="component" value="Unassembled WGS sequence"/>
</dbReference>
<evidence type="ECO:0000256" key="2">
    <source>
        <dbReference type="ARBA" id="ARBA00023157"/>
    </source>
</evidence>
<evidence type="ECO:0000259" key="4">
    <source>
        <dbReference type="PROSITE" id="PS50927"/>
    </source>
</evidence>
<dbReference type="PROSITE" id="PS50927">
    <property type="entry name" value="BULB_LECTIN"/>
    <property type="match status" value="1"/>
</dbReference>
<keyword evidence="2" id="KW-1015">Disulfide bond</keyword>
<accession>A0AAV5MSI8</accession>
<keyword evidence="6" id="KW-1185">Reference proteome</keyword>
<name>A0AAV5MSI8_9ROSI</name>
<dbReference type="Gene3D" id="2.90.10.10">
    <property type="entry name" value="Bulb-type lectin domain"/>
    <property type="match status" value="1"/>
</dbReference>
<dbReference type="InterPro" id="IPR036426">
    <property type="entry name" value="Bulb-type_lectin_dom_sf"/>
</dbReference>